<dbReference type="InterPro" id="IPR019587">
    <property type="entry name" value="Polyketide_cyclase/dehydratase"/>
</dbReference>
<dbReference type="InterPro" id="IPR053249">
    <property type="entry name" value="LFS"/>
</dbReference>
<name>A0A059CT16_EUCGR</name>
<dbReference type="FunFam" id="3.30.530.20:FF:000064">
    <property type="entry name" value="Lachrymatory-factor synthase"/>
    <property type="match status" value="1"/>
</dbReference>
<dbReference type="eggNOG" id="ENOG502S1EM">
    <property type="taxonomic scope" value="Eukaryota"/>
</dbReference>
<gene>
    <name evidence="1" type="ORF">EUGRSUZ_C02967</name>
</gene>
<sequence>MAEETQPKWEGKVTAELKGPTPDQVWPFLSDFCNIHKWLPTLDTCHLVEGVPGQPGLVRCVASTTNGSDSDPPKLKWVNERLLMMDPSEKCFSYEVLDNNVGIKSYVATIGVMPMNDGDGKMVGCMIEWSFVSDPVEGWGLKDMRSFLDFRLQAVAKNIGSAVQEASG</sequence>
<dbReference type="SUPFAM" id="SSF55961">
    <property type="entry name" value="Bet v1-like"/>
    <property type="match status" value="1"/>
</dbReference>
<dbReference type="OMA" id="GWANEKL"/>
<dbReference type="EMBL" id="KK198755">
    <property type="protein sequence ID" value="KCW81603.1"/>
    <property type="molecule type" value="Genomic_DNA"/>
</dbReference>
<evidence type="ECO:0008006" key="2">
    <source>
        <dbReference type="Google" id="ProtNLM"/>
    </source>
</evidence>
<dbReference type="Pfam" id="PF10604">
    <property type="entry name" value="Polyketide_cyc2"/>
    <property type="match status" value="1"/>
</dbReference>
<protein>
    <recommendedName>
        <fullName evidence="2">Bet v I/Major latex protein domain-containing protein</fullName>
    </recommendedName>
</protein>
<evidence type="ECO:0000313" key="1">
    <source>
        <dbReference type="EMBL" id="KCW81603.1"/>
    </source>
</evidence>
<dbReference type="PANTHER" id="PTHR33789">
    <property type="entry name" value="LACHRYMATORY-FACTOR SYNTHASE"/>
    <property type="match status" value="1"/>
</dbReference>
<reference evidence="1" key="1">
    <citation type="submission" date="2013-07" db="EMBL/GenBank/DDBJ databases">
        <title>The genome of Eucalyptus grandis.</title>
        <authorList>
            <person name="Schmutz J."/>
            <person name="Hayes R."/>
            <person name="Myburg A."/>
            <person name="Tuskan G."/>
            <person name="Grattapaglia D."/>
            <person name="Rokhsar D.S."/>
        </authorList>
    </citation>
    <scope>NUCLEOTIDE SEQUENCE</scope>
    <source>
        <tissue evidence="1">Leaf extractions</tissue>
    </source>
</reference>
<dbReference type="PANTHER" id="PTHR33789:SF11">
    <property type="entry name" value="OS05G0202300 PROTEIN"/>
    <property type="match status" value="1"/>
</dbReference>
<dbReference type="GO" id="GO:0004864">
    <property type="term" value="F:protein phosphatase inhibitor activity"/>
    <property type="evidence" value="ECO:0007669"/>
    <property type="project" value="UniProtKB-ARBA"/>
</dbReference>
<dbReference type="AlphaFoldDB" id="A0A059CT16"/>
<dbReference type="CDD" id="cd07821">
    <property type="entry name" value="PYR_PYL_RCAR_like"/>
    <property type="match status" value="1"/>
</dbReference>
<proteinExistence type="predicted"/>
<dbReference type="InParanoid" id="A0A059CT16"/>
<organism evidence="1">
    <name type="scientific">Eucalyptus grandis</name>
    <name type="common">Flooded gum</name>
    <dbReference type="NCBI Taxonomy" id="71139"/>
    <lineage>
        <taxon>Eukaryota</taxon>
        <taxon>Viridiplantae</taxon>
        <taxon>Streptophyta</taxon>
        <taxon>Embryophyta</taxon>
        <taxon>Tracheophyta</taxon>
        <taxon>Spermatophyta</taxon>
        <taxon>Magnoliopsida</taxon>
        <taxon>eudicotyledons</taxon>
        <taxon>Gunneridae</taxon>
        <taxon>Pentapetalae</taxon>
        <taxon>rosids</taxon>
        <taxon>malvids</taxon>
        <taxon>Myrtales</taxon>
        <taxon>Myrtaceae</taxon>
        <taxon>Myrtoideae</taxon>
        <taxon>Eucalypteae</taxon>
        <taxon>Eucalyptus</taxon>
    </lineage>
</organism>
<dbReference type="FunCoup" id="A0A059CT16">
    <property type="interactions" value="74"/>
</dbReference>
<accession>A0A059CT16</accession>
<dbReference type="Gramene" id="KCW81603">
    <property type="protein sequence ID" value="KCW81603"/>
    <property type="gene ID" value="EUGRSUZ_C02967"/>
</dbReference>
<dbReference type="Gene3D" id="3.30.530.20">
    <property type="match status" value="1"/>
</dbReference>
<dbReference type="InterPro" id="IPR023393">
    <property type="entry name" value="START-like_dom_sf"/>
</dbReference>